<dbReference type="NCBIfam" id="TIGR04088">
    <property type="entry name" value="cognate_SipW"/>
    <property type="match status" value="1"/>
</dbReference>
<comment type="caution">
    <text evidence="2">The sequence shown here is derived from an EMBL/GenBank/DDBJ whole genome shotgun (WGS) entry which is preliminary data.</text>
</comment>
<dbReference type="Proteomes" id="UP001596442">
    <property type="component" value="Unassembled WGS sequence"/>
</dbReference>
<feature type="region of interest" description="Disordered" evidence="1">
    <location>
        <begin position="434"/>
        <end position="458"/>
    </location>
</feature>
<feature type="compositionally biased region" description="Polar residues" evidence="1">
    <location>
        <begin position="442"/>
        <end position="458"/>
    </location>
</feature>
<dbReference type="InterPro" id="IPR006311">
    <property type="entry name" value="TAT_signal"/>
</dbReference>
<keyword evidence="3" id="KW-1185">Reference proteome</keyword>
<accession>A0ABD5S9E6</accession>
<dbReference type="InterPro" id="IPR023833">
    <property type="entry name" value="Signal_pept_SipW-depend-type"/>
</dbReference>
<dbReference type="RefSeq" id="WP_379780152.1">
    <property type="nucleotide sequence ID" value="NZ_JBHSWW010000053.1"/>
</dbReference>
<reference evidence="2 3" key="1">
    <citation type="journal article" date="2019" name="Int. J. Syst. Evol. Microbiol.">
        <title>The Global Catalogue of Microorganisms (GCM) 10K type strain sequencing project: providing services to taxonomists for standard genome sequencing and annotation.</title>
        <authorList>
            <consortium name="The Broad Institute Genomics Platform"/>
            <consortium name="The Broad Institute Genome Sequencing Center for Infectious Disease"/>
            <person name="Wu L."/>
            <person name="Ma J."/>
        </authorList>
    </citation>
    <scope>NUCLEOTIDE SEQUENCE [LARGE SCALE GENOMIC DNA]</scope>
    <source>
        <strain evidence="2 3">CGMCC 1.3239</strain>
    </source>
</reference>
<evidence type="ECO:0000313" key="2">
    <source>
        <dbReference type="EMBL" id="MFC6752965.1"/>
    </source>
</evidence>
<organism evidence="2 3">
    <name type="scientific">Halorubrum tibetense</name>
    <dbReference type="NCBI Taxonomy" id="175631"/>
    <lineage>
        <taxon>Archaea</taxon>
        <taxon>Methanobacteriati</taxon>
        <taxon>Methanobacteriota</taxon>
        <taxon>Stenosarchaea group</taxon>
        <taxon>Halobacteria</taxon>
        <taxon>Halobacteriales</taxon>
        <taxon>Haloferacaceae</taxon>
        <taxon>Halorubrum</taxon>
    </lineage>
</organism>
<dbReference type="AlphaFoldDB" id="A0ABD5S9E6"/>
<evidence type="ECO:0000313" key="3">
    <source>
        <dbReference type="Proteomes" id="UP001596442"/>
    </source>
</evidence>
<dbReference type="EMBL" id="JBHSWW010000053">
    <property type="protein sequence ID" value="MFC6752965.1"/>
    <property type="molecule type" value="Genomic_DNA"/>
</dbReference>
<protein>
    <submittedName>
        <fullName evidence="2">SipW-dependent-type signal peptide-containing protein</fullName>
    </submittedName>
</protein>
<evidence type="ECO:0000256" key="1">
    <source>
        <dbReference type="SAM" id="MobiDB-lite"/>
    </source>
</evidence>
<dbReference type="PROSITE" id="PS51318">
    <property type="entry name" value="TAT"/>
    <property type="match status" value="1"/>
</dbReference>
<sequence length="458" mass="48581">MSNNDNSDFGLSRRQMLGGLGIVGVASAGAGLGTTAYFSDSESFEENTLTAGELDLFVHVDYSEDQGSFAQYSTPPGTFINGGVVGETVEEDGIVIEKGTPLSIQVEDLKPGDSGEGDFCFSIVNNPAYMWMCGELTANDQNGTTGPEETALQEIYGEIPEDGQLADAMQVTVSYCDADGNDDEEIVSGSLAEVMAALQTGVPLYGDGDPDQPVANRPAFDGVEAPFDDNGDPVIDETCVCFEWEVPTTVGNEIQTDSVEFDFEFYAEQERHNDGTTNPCVDESYAADYVNPDGINQPIPDGVARVDVSYGDDQVVYGITFDEPADSQYSLADPNFAVANFSMPFDLDDSGNYDYQVAWNAEGGDDFLYSEVDGTPNWEKDVGSWSPVPSTIVTAKFGNQAVIAVPRSDLETGGNDYAFGFNASAGGEAPSVGIPVGGPYSGTDNFTSSENGQGATLQ</sequence>
<gene>
    <name evidence="2" type="ORF">ACFQEU_05720</name>
</gene>
<name>A0ABD5S9E6_9EURY</name>
<proteinExistence type="predicted"/>